<proteinExistence type="predicted"/>
<dbReference type="EMBL" id="CP056067">
    <property type="protein sequence ID" value="UKJ89677.2"/>
    <property type="molecule type" value="Genomic_DNA"/>
</dbReference>
<dbReference type="AlphaFoldDB" id="A0A976M9C9"/>
<organism evidence="1 2">
    <name type="scientific">Theileria orientalis</name>
    <dbReference type="NCBI Taxonomy" id="68886"/>
    <lineage>
        <taxon>Eukaryota</taxon>
        <taxon>Sar</taxon>
        <taxon>Alveolata</taxon>
        <taxon>Apicomplexa</taxon>
        <taxon>Aconoidasida</taxon>
        <taxon>Piroplasmida</taxon>
        <taxon>Theileriidae</taxon>
        <taxon>Theileria</taxon>
    </lineage>
</organism>
<accession>A0A976M9C9</accession>
<sequence>MSLDVHNLSPKQLTQLNKSLAKYKENSLLKLHNLQRVNHNLIIENTKLRQTLKYGSKDKEAFLLGSKDFNDQNKLRTMDVRVETQHDYTATVYFKCLLSPSEVSDFFNCDFSELQYKVVLVEWNNDMVENASTLMTKQSQLKLKMLQDDIRYMVAVHLCGNDKKLSGQTEFVYNQKRADKKPVDSFNFMRLESRLKPVIERPLESKHKEFADKQVNAGVQQKKQPEQVDEQALNTKRMEYVLNLQVDDDYYITCKFTEDEQVEKVVENFMEKNKIKGFLKESLVQCVTDLRSSGDTIKTVDISDIIPV</sequence>
<reference evidence="1" key="1">
    <citation type="submission" date="2022-07" db="EMBL/GenBank/DDBJ databases">
        <title>Evaluation of T. orientalis genome assembly methods using nanopore sequencing and analysis of variation between genomes.</title>
        <authorList>
            <person name="Yam J."/>
            <person name="Micallef M.L."/>
            <person name="Liu M."/>
            <person name="Djordjevic S.P."/>
            <person name="Bogema D.R."/>
            <person name="Jenkins C."/>
        </authorList>
    </citation>
    <scope>NUCLEOTIDE SEQUENCE</scope>
    <source>
        <strain evidence="1">Fish Creek</strain>
    </source>
</reference>
<name>A0A976M9C9_THEOR</name>
<evidence type="ECO:0000313" key="2">
    <source>
        <dbReference type="Proteomes" id="UP000244803"/>
    </source>
</evidence>
<evidence type="ECO:0000313" key="1">
    <source>
        <dbReference type="EMBL" id="UKJ89677.2"/>
    </source>
</evidence>
<gene>
    <name evidence="1" type="ORF">MACJ_002930</name>
</gene>
<protein>
    <submittedName>
        <fullName evidence="1">Uncharacterized protein</fullName>
    </submittedName>
</protein>
<dbReference type="Proteomes" id="UP000244803">
    <property type="component" value="Chromosome 4"/>
</dbReference>
<dbReference type="OrthoDB" id="444121at2759"/>